<accession>A0A179I1R6</accession>
<organism evidence="4 5">
    <name type="scientific">Cordyceps confragosa</name>
    <name type="common">Lecanicillium lecanii</name>
    <dbReference type="NCBI Taxonomy" id="2714763"/>
    <lineage>
        <taxon>Eukaryota</taxon>
        <taxon>Fungi</taxon>
        <taxon>Dikarya</taxon>
        <taxon>Ascomycota</taxon>
        <taxon>Pezizomycotina</taxon>
        <taxon>Sordariomycetes</taxon>
        <taxon>Hypocreomycetidae</taxon>
        <taxon>Hypocreales</taxon>
        <taxon>Cordycipitaceae</taxon>
        <taxon>Akanthomyces</taxon>
    </lineage>
</organism>
<evidence type="ECO:0000256" key="1">
    <source>
        <dbReference type="SAM" id="Coils"/>
    </source>
</evidence>
<dbReference type="AlphaFoldDB" id="A0A179I1R6"/>
<evidence type="ECO:0000313" key="4">
    <source>
        <dbReference type="EMBL" id="OAQ95791.1"/>
    </source>
</evidence>
<dbReference type="EMBL" id="LUKN01004584">
    <property type="protein sequence ID" value="OAQ95791.1"/>
    <property type="molecule type" value="Genomic_DNA"/>
</dbReference>
<evidence type="ECO:0000256" key="3">
    <source>
        <dbReference type="SAM" id="Phobius"/>
    </source>
</evidence>
<evidence type="ECO:0000313" key="5">
    <source>
        <dbReference type="Proteomes" id="UP000243081"/>
    </source>
</evidence>
<keyword evidence="3" id="KW-1133">Transmembrane helix</keyword>
<feature type="region of interest" description="Disordered" evidence="2">
    <location>
        <begin position="83"/>
        <end position="112"/>
    </location>
</feature>
<comment type="caution">
    <text evidence="4">The sequence shown here is derived from an EMBL/GenBank/DDBJ whole genome shotgun (WGS) entry which is preliminary data.</text>
</comment>
<sequence length="639" mass="72557">MVVIAGLRRRRYVEGLRLRQERLQRRRTSTTSGVEVLAHYAPSVVTKRYPSASAFQQTCPPSDIRVQIRDEFLQYLGLDPDPQNTASIAGQTPSVASASSSRSTSGSTPNKRFDFLDEYRPALQLCLRIAAGDKNIHKQVLISCKRGECSEQLNRVSLRDRIKELWPKQDPDNVERILYATDKNWEPIPFSLNRRPDRIIEERLSFGSGSTSSKGRIPRSAYEQDIRLWGDFPDNDAYFPLSGGGQLLHISFSSHASGETRPKYQSPLSFSHLAFLLGCFGSPIDPGMTFVWQGNRTDPTYMNACYNIGLYFTLSFAAPPPKSIPYCFLKQWQYLILTFQSRYFSQIESNWASASYDDGKISVQFDDHGSEGLVLQRQLASLEGKDGPVYLSERVCSVLAHIDRYPSNGNNWYTITILTDDSLPFFGTAMTRKNSMGLWGLKPTERGVGVNQSLLTVLCLFAECELHWNSTLDVIDAQMGVSLSDFYSEQRWTMLMVDDLALTRSGEYFKALQILRLIQDWAEQSLRDFETLKRTWWELLRDDVQAPPGGILKENWETALRQLKAMVNNITERVERKKIEIESLRDGLFNGTSVREATRGTALNRAIYMFTVITIFFTPMSFMAVNPLGFAIPELISNL</sequence>
<dbReference type="OrthoDB" id="5430750at2759"/>
<feature type="compositionally biased region" description="Low complexity" evidence="2">
    <location>
        <begin position="94"/>
        <end position="108"/>
    </location>
</feature>
<protein>
    <submittedName>
        <fullName evidence="4">Uncharacterized protein</fullName>
    </submittedName>
</protein>
<keyword evidence="3" id="KW-0812">Transmembrane</keyword>
<proteinExistence type="predicted"/>
<feature type="coiled-coil region" evidence="1">
    <location>
        <begin position="553"/>
        <end position="587"/>
    </location>
</feature>
<dbReference type="Proteomes" id="UP000243081">
    <property type="component" value="Unassembled WGS sequence"/>
</dbReference>
<evidence type="ECO:0000256" key="2">
    <source>
        <dbReference type="SAM" id="MobiDB-lite"/>
    </source>
</evidence>
<name>A0A179I1R6_CORDF</name>
<keyword evidence="3" id="KW-0472">Membrane</keyword>
<keyword evidence="5" id="KW-1185">Reference proteome</keyword>
<gene>
    <name evidence="4" type="ORF">LLEC1_01398</name>
</gene>
<feature type="transmembrane region" description="Helical" evidence="3">
    <location>
        <begin position="607"/>
        <end position="632"/>
    </location>
</feature>
<reference evidence="4 5" key="1">
    <citation type="submission" date="2016-03" db="EMBL/GenBank/DDBJ databases">
        <title>Fine-scale spatial genetic structure of a fungal parasite of coffee scale insects.</title>
        <authorList>
            <person name="Jackson D."/>
            <person name="Zemenick K.A."/>
            <person name="Malloure B."/>
            <person name="Quandt C.A."/>
            <person name="James T.Y."/>
        </authorList>
    </citation>
    <scope>NUCLEOTIDE SEQUENCE [LARGE SCALE GENOMIC DNA]</scope>
    <source>
        <strain evidence="4 5">UM487</strain>
    </source>
</reference>
<keyword evidence="1" id="KW-0175">Coiled coil</keyword>
<feature type="compositionally biased region" description="Polar residues" evidence="2">
    <location>
        <begin position="83"/>
        <end position="93"/>
    </location>
</feature>